<keyword evidence="3" id="KW-1185">Reference proteome</keyword>
<reference evidence="2" key="1">
    <citation type="submission" date="2020-10" db="EMBL/GenBank/DDBJ databases">
        <authorList>
            <person name="Castelo-Branco R."/>
            <person name="Eusebio N."/>
            <person name="Adriana R."/>
            <person name="Vieira A."/>
            <person name="Brugerolle De Fraissinette N."/>
            <person name="Rezende De Castro R."/>
            <person name="Schneider M.P."/>
            <person name="Vasconcelos V."/>
            <person name="Leao P.N."/>
        </authorList>
    </citation>
    <scope>NUCLEOTIDE SEQUENCE</scope>
    <source>
        <strain evidence="2">LEGE 11480</strain>
    </source>
</reference>
<dbReference type="RefSeq" id="WP_264328124.1">
    <property type="nucleotide sequence ID" value="NZ_JADEXQ010000177.1"/>
</dbReference>
<sequence length="98" mass="10921">MTVSIGRRLEQYTLQHPNEVLLVAFEVAGHADQVAIFKGFSSSLMCPTAFDPDVPVMPDSAVIQAIDRLESPYNPNSPRYIQRNLSWEEFQGLLPTSA</sequence>
<protein>
    <recommendedName>
        <fullName evidence="1">DUF7734 domain-containing protein</fullName>
    </recommendedName>
</protein>
<dbReference type="Pfam" id="PF24869">
    <property type="entry name" value="DUF7734"/>
    <property type="match status" value="1"/>
</dbReference>
<evidence type="ECO:0000313" key="3">
    <source>
        <dbReference type="Proteomes" id="UP000625316"/>
    </source>
</evidence>
<evidence type="ECO:0000259" key="1">
    <source>
        <dbReference type="Pfam" id="PF24869"/>
    </source>
</evidence>
<gene>
    <name evidence="2" type="ORF">IQ266_26640</name>
</gene>
<proteinExistence type="predicted"/>
<dbReference type="PANTHER" id="PTHR36729:SF2">
    <property type="entry name" value="EXPRESSED PROTEIN"/>
    <property type="match status" value="1"/>
</dbReference>
<dbReference type="EMBL" id="JADEXQ010000177">
    <property type="protein sequence ID" value="MBE9033316.1"/>
    <property type="molecule type" value="Genomic_DNA"/>
</dbReference>
<name>A0A928Z559_9CYAN</name>
<dbReference type="InterPro" id="IPR056636">
    <property type="entry name" value="DUF7734"/>
</dbReference>
<evidence type="ECO:0000313" key="2">
    <source>
        <dbReference type="EMBL" id="MBE9033316.1"/>
    </source>
</evidence>
<dbReference type="Proteomes" id="UP000625316">
    <property type="component" value="Unassembled WGS sequence"/>
</dbReference>
<dbReference type="AlphaFoldDB" id="A0A928Z559"/>
<dbReference type="PANTHER" id="PTHR36729">
    <property type="entry name" value="EXPRESSED PROTEIN"/>
    <property type="match status" value="1"/>
</dbReference>
<organism evidence="2 3">
    <name type="scientific">Romeriopsis navalis LEGE 11480</name>
    <dbReference type="NCBI Taxonomy" id="2777977"/>
    <lineage>
        <taxon>Bacteria</taxon>
        <taxon>Bacillati</taxon>
        <taxon>Cyanobacteriota</taxon>
        <taxon>Cyanophyceae</taxon>
        <taxon>Leptolyngbyales</taxon>
        <taxon>Leptolyngbyaceae</taxon>
        <taxon>Romeriopsis</taxon>
        <taxon>Romeriopsis navalis</taxon>
    </lineage>
</organism>
<feature type="domain" description="DUF7734" evidence="1">
    <location>
        <begin position="7"/>
        <end position="94"/>
    </location>
</feature>
<accession>A0A928Z559</accession>
<comment type="caution">
    <text evidence="2">The sequence shown here is derived from an EMBL/GenBank/DDBJ whole genome shotgun (WGS) entry which is preliminary data.</text>
</comment>